<dbReference type="AlphaFoldDB" id="A0A5C5G7Q6"/>
<dbReference type="Proteomes" id="UP000314011">
    <property type="component" value="Unassembled WGS sequence"/>
</dbReference>
<protein>
    <submittedName>
        <fullName evidence="2">Uncharacterized protein</fullName>
    </submittedName>
</protein>
<accession>A0A5C5G7Q6</accession>
<name>A0A5C5G7Q6_9RHOB</name>
<keyword evidence="1" id="KW-1133">Transmembrane helix</keyword>
<dbReference type="OrthoDB" id="8115457at2"/>
<evidence type="ECO:0000313" key="3">
    <source>
        <dbReference type="Proteomes" id="UP000314011"/>
    </source>
</evidence>
<dbReference type="EMBL" id="VFFF01000004">
    <property type="protein sequence ID" value="TNY30739.1"/>
    <property type="molecule type" value="Genomic_DNA"/>
</dbReference>
<keyword evidence="1" id="KW-0812">Transmembrane</keyword>
<dbReference type="RefSeq" id="WP_140197534.1">
    <property type="nucleotide sequence ID" value="NZ_CP065915.1"/>
</dbReference>
<evidence type="ECO:0000256" key="1">
    <source>
        <dbReference type="SAM" id="Phobius"/>
    </source>
</evidence>
<organism evidence="2 3">
    <name type="scientific">Pelagovum pacificum</name>
    <dbReference type="NCBI Taxonomy" id="2588711"/>
    <lineage>
        <taxon>Bacteria</taxon>
        <taxon>Pseudomonadati</taxon>
        <taxon>Pseudomonadota</taxon>
        <taxon>Alphaproteobacteria</taxon>
        <taxon>Rhodobacterales</taxon>
        <taxon>Paracoccaceae</taxon>
        <taxon>Pelagovum</taxon>
    </lineage>
</organism>
<sequence length="111" mass="11765">MIARSRLCRLYLRSVAIGFAAAAVFVALLLGFDVGRLGQLVARDPAGMLAVLMLWIFNGIVFSGVQFGIAVMAVAERPDGSGGPGHRAFSATPVPVTVEARTRSPRPVVER</sequence>
<evidence type="ECO:0000313" key="2">
    <source>
        <dbReference type="EMBL" id="TNY30739.1"/>
    </source>
</evidence>
<gene>
    <name evidence="2" type="ORF">FHY64_19385</name>
</gene>
<keyword evidence="1" id="KW-0472">Membrane</keyword>
<feature type="transmembrane region" description="Helical" evidence="1">
    <location>
        <begin position="52"/>
        <end position="75"/>
    </location>
</feature>
<keyword evidence="3" id="KW-1185">Reference proteome</keyword>
<comment type="caution">
    <text evidence="2">The sequence shown here is derived from an EMBL/GenBank/DDBJ whole genome shotgun (WGS) entry which is preliminary data.</text>
</comment>
<proteinExistence type="predicted"/>
<reference evidence="2 3" key="1">
    <citation type="submission" date="2019-06" db="EMBL/GenBank/DDBJ databases">
        <title>Genome of new Rhodobacteraceae sp. SM1903.</title>
        <authorList>
            <person name="Ren X."/>
        </authorList>
    </citation>
    <scope>NUCLEOTIDE SEQUENCE [LARGE SCALE GENOMIC DNA]</scope>
    <source>
        <strain evidence="2 3">SM1903</strain>
    </source>
</reference>
<feature type="transmembrane region" description="Helical" evidence="1">
    <location>
        <begin position="12"/>
        <end position="32"/>
    </location>
</feature>